<comment type="subcellular location">
    <subcellularLocation>
        <location evidence="1">Membrane</location>
        <topology evidence="1">Multi-pass membrane protein</topology>
    </subcellularLocation>
</comment>
<dbReference type="EMBL" id="QNVH01000015">
    <property type="protein sequence ID" value="TDA39357.1"/>
    <property type="molecule type" value="Genomic_DNA"/>
</dbReference>
<keyword evidence="3" id="KW-0813">Transport</keyword>
<protein>
    <submittedName>
        <fullName evidence="8">NADH-quinone oxidoreductase subunit NuoK</fullName>
        <ecNumber evidence="8">1.6.5.11</ecNumber>
    </submittedName>
</protein>
<comment type="similarity">
    <text evidence="2">Belongs to the complex I subunit 4L family.</text>
</comment>
<dbReference type="InterPro" id="IPR001133">
    <property type="entry name" value="NADH_UbQ_OxRdtase_chain4L/K"/>
</dbReference>
<dbReference type="AlphaFoldDB" id="A0A523BEI5"/>
<keyword evidence="8" id="KW-0560">Oxidoreductase</keyword>
<dbReference type="EC" id="1.6.5.11" evidence="8"/>
<organism evidence="8 9">
    <name type="scientific">Thermoproteota archaeon</name>
    <dbReference type="NCBI Taxonomy" id="2056631"/>
    <lineage>
        <taxon>Archaea</taxon>
        <taxon>Thermoproteota</taxon>
    </lineage>
</organism>
<accession>A0A523BEI5</accession>
<keyword evidence="4 7" id="KW-0812">Transmembrane</keyword>
<evidence type="ECO:0000256" key="5">
    <source>
        <dbReference type="ARBA" id="ARBA00022989"/>
    </source>
</evidence>
<proteinExistence type="inferred from homology"/>
<evidence type="ECO:0000256" key="4">
    <source>
        <dbReference type="ARBA" id="ARBA00022692"/>
    </source>
</evidence>
<dbReference type="InterPro" id="IPR039428">
    <property type="entry name" value="NUOK/Mnh_C1-like"/>
</dbReference>
<feature type="transmembrane region" description="Helical" evidence="7">
    <location>
        <begin position="60"/>
        <end position="87"/>
    </location>
</feature>
<dbReference type="GO" id="GO:0016651">
    <property type="term" value="F:oxidoreductase activity, acting on NAD(P)H"/>
    <property type="evidence" value="ECO:0007669"/>
    <property type="project" value="InterPro"/>
</dbReference>
<keyword evidence="6 7" id="KW-0472">Membrane</keyword>
<dbReference type="PANTHER" id="PTHR11434:SF16">
    <property type="entry name" value="NADH-UBIQUINONE OXIDOREDUCTASE CHAIN 4L"/>
    <property type="match status" value="1"/>
</dbReference>
<evidence type="ECO:0000313" key="9">
    <source>
        <dbReference type="Proteomes" id="UP000315399"/>
    </source>
</evidence>
<evidence type="ECO:0000256" key="2">
    <source>
        <dbReference type="ARBA" id="ARBA00010519"/>
    </source>
</evidence>
<dbReference type="PANTHER" id="PTHR11434">
    <property type="entry name" value="NADH-UBIQUINONE OXIDOREDUCTASE SUBUNIT ND4L"/>
    <property type="match status" value="1"/>
</dbReference>
<name>A0A523BEI5_9CREN</name>
<evidence type="ECO:0000313" key="8">
    <source>
        <dbReference type="EMBL" id="TDA39357.1"/>
    </source>
</evidence>
<comment type="caution">
    <text evidence="8">The sequence shown here is derived from an EMBL/GenBank/DDBJ whole genome shotgun (WGS) entry which is preliminary data.</text>
</comment>
<gene>
    <name evidence="8" type="ORF">DSO08_02375</name>
</gene>
<keyword evidence="5 7" id="KW-1133">Transmembrane helix</keyword>
<dbReference type="Proteomes" id="UP000315399">
    <property type="component" value="Unassembled WGS sequence"/>
</dbReference>
<feature type="transmembrane region" description="Helical" evidence="7">
    <location>
        <begin position="6"/>
        <end position="24"/>
    </location>
</feature>
<dbReference type="NCBIfam" id="NF004320">
    <property type="entry name" value="PRK05715.1-2"/>
    <property type="match status" value="1"/>
</dbReference>
<dbReference type="GO" id="GO:0042773">
    <property type="term" value="P:ATP synthesis coupled electron transport"/>
    <property type="evidence" value="ECO:0007669"/>
    <property type="project" value="InterPro"/>
</dbReference>
<dbReference type="Gene3D" id="1.10.287.3510">
    <property type="match status" value="1"/>
</dbReference>
<sequence length="103" mass="11299">MIAPPHYLVFSFTLYMIGIYCLVTKRNMIRLLLGIEILINAANFNFISLASSIPGLIDPLALSIVTVSIGLAASVSAVAVIIIVYAYRHYGTLDVRMLKRLKG</sequence>
<evidence type="ECO:0000256" key="6">
    <source>
        <dbReference type="ARBA" id="ARBA00023136"/>
    </source>
</evidence>
<feature type="transmembrane region" description="Helical" evidence="7">
    <location>
        <begin position="31"/>
        <end position="54"/>
    </location>
</feature>
<evidence type="ECO:0000256" key="7">
    <source>
        <dbReference type="SAM" id="Phobius"/>
    </source>
</evidence>
<evidence type="ECO:0000256" key="1">
    <source>
        <dbReference type="ARBA" id="ARBA00004141"/>
    </source>
</evidence>
<evidence type="ECO:0000256" key="3">
    <source>
        <dbReference type="ARBA" id="ARBA00022448"/>
    </source>
</evidence>
<dbReference type="HAMAP" id="MF_01456">
    <property type="entry name" value="NDH1_NuoK"/>
    <property type="match status" value="1"/>
</dbReference>
<reference evidence="8 9" key="1">
    <citation type="journal article" date="2019" name="Nat. Microbiol.">
        <title>Expanding anaerobic alkane metabolism in the domain of Archaea.</title>
        <authorList>
            <person name="Wang Y."/>
            <person name="Wegener G."/>
            <person name="Hou J."/>
            <person name="Wang F."/>
            <person name="Xiao X."/>
        </authorList>
    </citation>
    <scope>NUCLEOTIDE SEQUENCE [LARGE SCALE GENOMIC DNA]</scope>
    <source>
        <strain evidence="8">WYZ-LMO10</strain>
    </source>
</reference>
<dbReference type="Pfam" id="PF00420">
    <property type="entry name" value="Oxidored_q2"/>
    <property type="match status" value="1"/>
</dbReference>
<dbReference type="GO" id="GO:0030964">
    <property type="term" value="C:NADH dehydrogenase complex"/>
    <property type="evidence" value="ECO:0007669"/>
    <property type="project" value="TreeGrafter"/>
</dbReference>